<dbReference type="RefSeq" id="WP_126795427.1">
    <property type="nucleotide sequence ID" value="NZ_CP060720.1"/>
</dbReference>
<evidence type="ECO:0008006" key="6">
    <source>
        <dbReference type="Google" id="ProtNLM"/>
    </source>
</evidence>
<sequence length="382" mass="43425">MKKIVIKKLGLLLIFLLGCLVFTYPFYSNAANYFIDQYRLKELAKREQIENSQKENQMKKKNNAIKVNGLVVQHDPFDASQVDTTSIDLKEHLIGSVSIPKIDVSIPLFDTITNQILENGAGVLQGTSMPTGGKGTHSVISAHRGLAERLLFRHLDQLKKEDFFLVESVGETLAYEVVEIRTVKPDETDFLKLEPESDLVTLLTCTPYMINSHRLIVTGKRIPVTDEMKKKANASQKKFKWQQVAIIVGIGLFLLGSIFVSYRLIVQYLLSKKYYDVTFYISQTKKLPIVAEEFIIYRKNSKKPLKRNGQLVVLTSQNDGQIGIDKLPGGQYDLALRKNPKKILGTFGVTLLKEKKMKWLKTKNKSISVIQKNHRIRIVLTK</sequence>
<dbReference type="Pfam" id="PF04203">
    <property type="entry name" value="Sortase"/>
    <property type="match status" value="1"/>
</dbReference>
<name>A0A430AVB4_9ENTE</name>
<evidence type="ECO:0000256" key="2">
    <source>
        <dbReference type="PIRSR" id="PIRSR605754-1"/>
    </source>
</evidence>
<dbReference type="SUPFAM" id="SSF63817">
    <property type="entry name" value="Sortase"/>
    <property type="match status" value="1"/>
</dbReference>
<evidence type="ECO:0000313" key="4">
    <source>
        <dbReference type="EMBL" id="RSU12000.1"/>
    </source>
</evidence>
<feature type="active site" description="Proton donor/acceptor" evidence="2">
    <location>
        <position position="143"/>
    </location>
</feature>
<dbReference type="GeneID" id="95579216"/>
<keyword evidence="3" id="KW-0472">Membrane</keyword>
<reference evidence="4 5" key="1">
    <citation type="submission" date="2017-05" db="EMBL/GenBank/DDBJ databases">
        <title>Vagococcus spp. assemblies.</title>
        <authorList>
            <person name="Gulvik C.A."/>
        </authorList>
    </citation>
    <scope>NUCLEOTIDE SEQUENCE [LARGE SCALE GENOMIC DNA]</scope>
    <source>
        <strain evidence="4 5">SS1714</strain>
    </source>
</reference>
<feature type="active site" description="Acyl-thioester intermediate" evidence="2">
    <location>
        <position position="205"/>
    </location>
</feature>
<dbReference type="NCBIfam" id="NF033745">
    <property type="entry name" value="class_C_sortase"/>
    <property type="match status" value="1"/>
</dbReference>
<protein>
    <recommendedName>
        <fullName evidence="6">Class C sortase</fullName>
    </recommendedName>
</protein>
<organism evidence="4 5">
    <name type="scientific">Vagococcus carniphilus</name>
    <dbReference type="NCBI Taxonomy" id="218144"/>
    <lineage>
        <taxon>Bacteria</taxon>
        <taxon>Bacillati</taxon>
        <taxon>Bacillota</taxon>
        <taxon>Bacilli</taxon>
        <taxon>Lactobacillales</taxon>
        <taxon>Enterococcaceae</taxon>
        <taxon>Vagococcus</taxon>
    </lineage>
</organism>
<dbReference type="EMBL" id="NGKB01000012">
    <property type="protein sequence ID" value="RSU12000.1"/>
    <property type="molecule type" value="Genomic_DNA"/>
</dbReference>
<keyword evidence="3" id="KW-0812">Transmembrane</keyword>
<dbReference type="Gene3D" id="2.40.260.10">
    <property type="entry name" value="Sortase"/>
    <property type="match status" value="1"/>
</dbReference>
<dbReference type="AlphaFoldDB" id="A0A430AVB4"/>
<gene>
    <name evidence="4" type="ORF">CBF28_11555</name>
</gene>
<keyword evidence="5" id="KW-1185">Reference proteome</keyword>
<keyword evidence="3" id="KW-1133">Transmembrane helix</keyword>
<dbReference type="PROSITE" id="PS51257">
    <property type="entry name" value="PROKAR_LIPOPROTEIN"/>
    <property type="match status" value="1"/>
</dbReference>
<evidence type="ECO:0000313" key="5">
    <source>
        <dbReference type="Proteomes" id="UP000288028"/>
    </source>
</evidence>
<dbReference type="GO" id="GO:0016787">
    <property type="term" value="F:hydrolase activity"/>
    <property type="evidence" value="ECO:0007669"/>
    <property type="project" value="UniProtKB-KW"/>
</dbReference>
<keyword evidence="1" id="KW-0378">Hydrolase</keyword>
<dbReference type="OrthoDB" id="1648028at2"/>
<evidence type="ECO:0000256" key="1">
    <source>
        <dbReference type="ARBA" id="ARBA00022801"/>
    </source>
</evidence>
<dbReference type="InterPro" id="IPR005754">
    <property type="entry name" value="Sortase"/>
</dbReference>
<comment type="caution">
    <text evidence="4">The sequence shown here is derived from an EMBL/GenBank/DDBJ whole genome shotgun (WGS) entry which is preliminary data.</text>
</comment>
<dbReference type="NCBIfam" id="TIGR01076">
    <property type="entry name" value="sortase_fam"/>
    <property type="match status" value="1"/>
</dbReference>
<feature type="transmembrane region" description="Helical" evidence="3">
    <location>
        <begin position="244"/>
        <end position="265"/>
    </location>
</feature>
<dbReference type="InterPro" id="IPR042002">
    <property type="entry name" value="Sortase_C"/>
</dbReference>
<proteinExistence type="predicted"/>
<evidence type="ECO:0000256" key="3">
    <source>
        <dbReference type="SAM" id="Phobius"/>
    </source>
</evidence>
<accession>A0A430AVB4</accession>
<dbReference type="CDD" id="cd05827">
    <property type="entry name" value="Sortase_C"/>
    <property type="match status" value="1"/>
</dbReference>
<dbReference type="Proteomes" id="UP000288028">
    <property type="component" value="Unassembled WGS sequence"/>
</dbReference>
<dbReference type="InterPro" id="IPR023365">
    <property type="entry name" value="Sortase_dom-sf"/>
</dbReference>